<comment type="caution">
    <text evidence="2">The sequence shown here is derived from an EMBL/GenBank/DDBJ whole genome shotgun (WGS) entry which is preliminary data.</text>
</comment>
<reference evidence="2" key="1">
    <citation type="journal article" date="2015" name="Nature">
        <title>Complex archaea that bridge the gap between prokaryotes and eukaryotes.</title>
        <authorList>
            <person name="Spang A."/>
            <person name="Saw J.H."/>
            <person name="Jorgensen S.L."/>
            <person name="Zaremba-Niedzwiedzka K."/>
            <person name="Martijn J."/>
            <person name="Lind A.E."/>
            <person name="van Eijk R."/>
            <person name="Schleper C."/>
            <person name="Guy L."/>
            <person name="Ettema T.J."/>
        </authorList>
    </citation>
    <scope>NUCLEOTIDE SEQUENCE</scope>
</reference>
<keyword evidence="1" id="KW-0175">Coiled coil</keyword>
<dbReference type="AlphaFoldDB" id="A0A0F9PHL9"/>
<organism evidence="2">
    <name type="scientific">marine sediment metagenome</name>
    <dbReference type="NCBI Taxonomy" id="412755"/>
    <lineage>
        <taxon>unclassified sequences</taxon>
        <taxon>metagenomes</taxon>
        <taxon>ecological metagenomes</taxon>
    </lineage>
</organism>
<accession>A0A0F9PHL9</accession>
<feature type="coiled-coil region" evidence="1">
    <location>
        <begin position="131"/>
        <end position="158"/>
    </location>
</feature>
<sequence length="465" mass="53942">MSVDRNIWITDKLINNNFDNKKVYKLYSEFIDETDSILKKESYKRKIRECALKVKTNLIAESKIDATLEQYKKDDLIKLLETKIQEVQRILNYADIQELAQENKIPIKAFYSNIDNFDKILKDIYQLHSFKVNYEIKYKRLENKYRVLQQEKKNLLMKTATYEEVVDTLESIVKIYEPFNMPNYIPSKINFREAVVCISDTHFEENVSLEETHGINEYSPEIAKKRLDILFGKVIDWSRELKVDTLNIKLLGDMVSGIIVEEIVANANLDAVTAVIQLADYISMWIQKLSKEFKTIKILGLVGNHGRFSKKPNFKQKQVLNFDYILYEFIRRETKNIVSEFDVPKSFFKINSILDSVFLSLHGDIFRGGTGLNPVSGTIGRDIAKLNGLLHEHHLSFKYAEFGHFHHGESVITSFDGAIIMMNGSLMGGNEYGIGQVKRADRPSQNFYIVEKDKGVLFKNTIYFD</sequence>
<dbReference type="EMBL" id="LAZR01002339">
    <property type="protein sequence ID" value="KKN31315.1"/>
    <property type="molecule type" value="Genomic_DNA"/>
</dbReference>
<gene>
    <name evidence="2" type="ORF">LCGC14_0825200</name>
</gene>
<evidence type="ECO:0000256" key="1">
    <source>
        <dbReference type="SAM" id="Coils"/>
    </source>
</evidence>
<name>A0A0F9PHL9_9ZZZZ</name>
<proteinExistence type="predicted"/>
<evidence type="ECO:0008006" key="3">
    <source>
        <dbReference type="Google" id="ProtNLM"/>
    </source>
</evidence>
<protein>
    <recommendedName>
        <fullName evidence="3">Calcineurin-like phosphoesterase domain-containing protein</fullName>
    </recommendedName>
</protein>
<evidence type="ECO:0000313" key="2">
    <source>
        <dbReference type="EMBL" id="KKN31315.1"/>
    </source>
</evidence>